<dbReference type="STRING" id="113540.ENSSFOP00015022478"/>
<dbReference type="Pfam" id="PF00631">
    <property type="entry name" value="G-gamma"/>
    <property type="match status" value="1"/>
</dbReference>
<dbReference type="InterPro" id="IPR036284">
    <property type="entry name" value="GGL_sf"/>
</dbReference>
<comment type="caution">
    <text evidence="2">The sequence shown here is derived from an EMBL/GenBank/DDBJ whole genome shotgun (WGS) entry which is preliminary data.</text>
</comment>
<feature type="domain" description="G protein gamma" evidence="1">
    <location>
        <begin position="63"/>
        <end position="119"/>
    </location>
</feature>
<reference evidence="2 3" key="1">
    <citation type="submission" date="2015-08" db="EMBL/GenBank/DDBJ databases">
        <title>The genome of the Asian arowana (Scleropages formosus).</title>
        <authorList>
            <person name="Tan M.H."/>
            <person name="Gan H.M."/>
            <person name="Croft L.J."/>
            <person name="Austin C.M."/>
        </authorList>
    </citation>
    <scope>NUCLEOTIDE SEQUENCE [LARGE SCALE GENOMIC DNA]</scope>
    <source>
        <strain evidence="2">Aro1</strain>
    </source>
</reference>
<name>A0A0P7US44_SCLFO</name>
<dbReference type="CDD" id="cd00068">
    <property type="entry name" value="GGL"/>
    <property type="match status" value="1"/>
</dbReference>
<dbReference type="SUPFAM" id="SSF48670">
    <property type="entry name" value="Transducin (heterotrimeric G protein), gamma chain"/>
    <property type="match status" value="1"/>
</dbReference>
<dbReference type="SMART" id="SM00224">
    <property type="entry name" value="GGL"/>
    <property type="match status" value="1"/>
</dbReference>
<dbReference type="GO" id="GO:0050909">
    <property type="term" value="P:sensory perception of taste"/>
    <property type="evidence" value="ECO:0007669"/>
    <property type="project" value="InterPro"/>
</dbReference>
<accession>A0A0P7US44</accession>
<proteinExistence type="predicted"/>
<dbReference type="GO" id="GO:0031681">
    <property type="term" value="F:G-protein beta-subunit binding"/>
    <property type="evidence" value="ECO:0007669"/>
    <property type="project" value="InterPro"/>
</dbReference>
<dbReference type="Proteomes" id="UP000034805">
    <property type="component" value="Unassembled WGS sequence"/>
</dbReference>
<dbReference type="InterPro" id="IPR015898">
    <property type="entry name" value="G-protein_gamma-like_dom"/>
</dbReference>
<dbReference type="GO" id="GO:0005834">
    <property type="term" value="C:heterotrimeric G-protein complex"/>
    <property type="evidence" value="ECO:0007669"/>
    <property type="project" value="InterPro"/>
</dbReference>
<evidence type="ECO:0000313" key="3">
    <source>
        <dbReference type="Proteomes" id="UP000034805"/>
    </source>
</evidence>
<gene>
    <name evidence="2" type="ORF">Z043_116829</name>
</gene>
<protein>
    <submittedName>
        <fullName evidence="2">Guanine nucleotide-binding protein G(I)/G(S)/G(O) subunit gamma-13-like</fullName>
    </submittedName>
</protein>
<dbReference type="PANTHER" id="PTHR15936">
    <property type="entry name" value="GUANINE NUCLEOTIDE-BINDING PROTEIN G I /G S /G O GAMMA-13 SUBUNIT"/>
    <property type="match status" value="1"/>
</dbReference>
<dbReference type="EMBL" id="JARO02006770">
    <property type="protein sequence ID" value="KPP64791.1"/>
    <property type="molecule type" value="Genomic_DNA"/>
</dbReference>
<evidence type="ECO:0000313" key="2">
    <source>
        <dbReference type="EMBL" id="KPP64791.1"/>
    </source>
</evidence>
<dbReference type="InterPro" id="IPR039227">
    <property type="entry name" value="GNG13"/>
</dbReference>
<organism evidence="2 3">
    <name type="scientific">Scleropages formosus</name>
    <name type="common">Asian bonytongue</name>
    <name type="synonym">Osteoglossum formosum</name>
    <dbReference type="NCBI Taxonomy" id="113540"/>
    <lineage>
        <taxon>Eukaryota</taxon>
        <taxon>Metazoa</taxon>
        <taxon>Chordata</taxon>
        <taxon>Craniata</taxon>
        <taxon>Vertebrata</taxon>
        <taxon>Euteleostomi</taxon>
        <taxon>Actinopterygii</taxon>
        <taxon>Neopterygii</taxon>
        <taxon>Teleostei</taxon>
        <taxon>Osteoglossocephala</taxon>
        <taxon>Osteoglossomorpha</taxon>
        <taxon>Osteoglossiformes</taxon>
        <taxon>Osteoglossidae</taxon>
        <taxon>Scleropages</taxon>
    </lineage>
</organism>
<dbReference type="PROSITE" id="PS50058">
    <property type="entry name" value="G_PROTEIN_GAMMA"/>
    <property type="match status" value="1"/>
</dbReference>
<dbReference type="GO" id="GO:0007200">
    <property type="term" value="P:phospholipase C-activating G protein-coupled receptor signaling pathway"/>
    <property type="evidence" value="ECO:0007669"/>
    <property type="project" value="InterPro"/>
</dbReference>
<sequence length="340" mass="37700">MKGYEAPYDPRSTNAQNSAPFRMRVEHDMRRGSPAVPLIETPNRQSSARPRTHTPFEVAATMDEMDLPQMKKEVESLKYQLAFKREKSSKTVTDLVKWIEDCVPEDPFLNPELMKNNPWLLELRWKNYHLTISSYHPTAVTARNTRFVFSTLLLLPVNVNTAKLPSALPLLPELPDVDVPADGIGHTLIEAEPHITVAHGSAHHELGIVLLLLPCNQEESAKAYINPPPTKRAIFVKSAQDCGALTLLDSSAVPTTTWLYKLMGTDLYIDLLVQQLVTRSWSAASNKLWELGQFGHHSKSDQSKACPGGLTCSGLRASRAASARLILSSSSSLAIICLAW</sequence>
<dbReference type="PANTHER" id="PTHR15936:SF2">
    <property type="entry name" value="GUANINE NUCLEOTIDE-BINDING PROTEIN G(I)_G(S)_G(O) SUBUNIT GAMMA-13"/>
    <property type="match status" value="1"/>
</dbReference>
<evidence type="ECO:0000259" key="1">
    <source>
        <dbReference type="PROSITE" id="PS50058"/>
    </source>
</evidence>
<dbReference type="SMART" id="SM01224">
    <property type="entry name" value="G_gamma"/>
    <property type="match status" value="1"/>
</dbReference>
<dbReference type="Gene3D" id="4.10.260.10">
    <property type="entry name" value="Transducin (heterotrimeric G protein), gamma chain"/>
    <property type="match status" value="1"/>
</dbReference>
<dbReference type="AlphaFoldDB" id="A0A0P7US44"/>